<feature type="non-terminal residue" evidence="1">
    <location>
        <position position="1"/>
    </location>
</feature>
<accession>A0A8S9TL72</accession>
<organism evidence="1 2">
    <name type="scientific">Phytophthora infestans</name>
    <name type="common">Potato late blight agent</name>
    <name type="synonym">Botrytis infestans</name>
    <dbReference type="NCBI Taxonomy" id="4787"/>
    <lineage>
        <taxon>Eukaryota</taxon>
        <taxon>Sar</taxon>
        <taxon>Stramenopiles</taxon>
        <taxon>Oomycota</taxon>
        <taxon>Peronosporomycetes</taxon>
        <taxon>Peronosporales</taxon>
        <taxon>Peronosporaceae</taxon>
        <taxon>Phytophthora</taxon>
    </lineage>
</organism>
<dbReference type="EMBL" id="JAACNO010002937">
    <property type="protein sequence ID" value="KAF4129726.1"/>
    <property type="molecule type" value="Genomic_DNA"/>
</dbReference>
<reference evidence="1" key="1">
    <citation type="submission" date="2020-03" db="EMBL/GenBank/DDBJ databases">
        <title>Hybrid Assembly of Korean Phytophthora infestans isolates.</title>
        <authorList>
            <person name="Prokchorchik M."/>
            <person name="Lee Y."/>
            <person name="Seo J."/>
            <person name="Cho J.-H."/>
            <person name="Park Y.-E."/>
            <person name="Jang D.-C."/>
            <person name="Im J.-S."/>
            <person name="Choi J.-G."/>
            <person name="Park H.-J."/>
            <person name="Lee G.-B."/>
            <person name="Lee Y.-G."/>
            <person name="Hong S.-Y."/>
            <person name="Cho K."/>
            <person name="Sohn K.H."/>
        </authorList>
    </citation>
    <scope>NUCLEOTIDE SEQUENCE</scope>
    <source>
        <strain evidence="1">KR_2_A2</strain>
    </source>
</reference>
<evidence type="ECO:0000313" key="1">
    <source>
        <dbReference type="EMBL" id="KAF4129726.1"/>
    </source>
</evidence>
<sequence length="189" mass="21573">ASAPQEEAFLNWTDGKRDKCIADRYDINKCDVGKALLHRKLNKRIYMELPEGEQELLSLTEDEGEDGLVYLLLQRPHGLNQAANSRQPPLVHQIQGSRYRPLCKHERNTKDIRRARWIFIINAIRKFGQKDAKTCLPLLEAVFHLTKATESESKDGTAKMSSKPYHSLVLSLTYLACSTRPTCRLPLLS</sequence>
<protein>
    <submittedName>
        <fullName evidence="1">Uncharacterized protein</fullName>
    </submittedName>
</protein>
<gene>
    <name evidence="1" type="ORF">GN958_ATG21221</name>
</gene>
<dbReference type="AlphaFoldDB" id="A0A8S9TL72"/>
<comment type="caution">
    <text evidence="1">The sequence shown here is derived from an EMBL/GenBank/DDBJ whole genome shotgun (WGS) entry which is preliminary data.</text>
</comment>
<name>A0A8S9TL72_PHYIN</name>
<evidence type="ECO:0000313" key="2">
    <source>
        <dbReference type="Proteomes" id="UP000704712"/>
    </source>
</evidence>
<proteinExistence type="predicted"/>
<dbReference type="Proteomes" id="UP000704712">
    <property type="component" value="Unassembled WGS sequence"/>
</dbReference>